<evidence type="ECO:0000313" key="4">
    <source>
        <dbReference type="EMBL" id="CAG8537735.1"/>
    </source>
</evidence>
<dbReference type="CDD" id="cd06464">
    <property type="entry name" value="ACD_sHsps-like"/>
    <property type="match status" value="1"/>
</dbReference>
<evidence type="ECO:0000256" key="1">
    <source>
        <dbReference type="PROSITE-ProRule" id="PRU00285"/>
    </source>
</evidence>
<dbReference type="EMBL" id="CAJVQA010002133">
    <property type="protein sequence ID" value="CAG8537735.1"/>
    <property type="molecule type" value="Genomic_DNA"/>
</dbReference>
<feature type="domain" description="SHSP" evidence="3">
    <location>
        <begin position="102"/>
        <end position="214"/>
    </location>
</feature>
<dbReference type="Pfam" id="PF00011">
    <property type="entry name" value="HSP20"/>
    <property type="match status" value="1"/>
</dbReference>
<reference evidence="4" key="1">
    <citation type="submission" date="2021-06" db="EMBL/GenBank/DDBJ databases">
        <authorList>
            <person name="Kallberg Y."/>
            <person name="Tangrot J."/>
            <person name="Rosling A."/>
        </authorList>
    </citation>
    <scope>NUCLEOTIDE SEQUENCE</scope>
    <source>
        <strain evidence="4">FL966</strain>
    </source>
</reference>
<dbReference type="InterPro" id="IPR008978">
    <property type="entry name" value="HSP20-like_chaperone"/>
</dbReference>
<evidence type="ECO:0000259" key="3">
    <source>
        <dbReference type="PROSITE" id="PS01031"/>
    </source>
</evidence>
<comment type="caution">
    <text evidence="4">The sequence shown here is derived from an EMBL/GenBank/DDBJ whole genome shotgun (WGS) entry which is preliminary data.</text>
</comment>
<sequence>MTTLQTIGVDTSLSPAYDFESLENIKSATSRELEFVSYKDALIQWSICKNTDELDPSTTEIASDGGPLRDLSGNDKQFLKNSENVYMELVDYDDDVEFVIDEHASFCSNGIIVTENDREINVKIDLEISLKDFDINFQVCNGTLAIFGSKKSLDSSITTFVGERRYKSFCHPVRLPPNVNTNKVSSTYIEGKMHIKVPKDGSDIIEKSLVAEYCAICKWKECLSKYFPGVSYKDE</sequence>
<name>A0A9N9AQA0_9GLOM</name>
<protein>
    <submittedName>
        <fullName evidence="4">9726_t:CDS:1</fullName>
    </submittedName>
</protein>
<dbReference type="Gene3D" id="2.60.40.790">
    <property type="match status" value="1"/>
</dbReference>
<gene>
    <name evidence="4" type="ORF">CPELLU_LOCUS4152</name>
</gene>
<dbReference type="PROSITE" id="PS01031">
    <property type="entry name" value="SHSP"/>
    <property type="match status" value="1"/>
</dbReference>
<comment type="similarity">
    <text evidence="1 2">Belongs to the small heat shock protein (HSP20) family.</text>
</comment>
<dbReference type="Proteomes" id="UP000789759">
    <property type="component" value="Unassembled WGS sequence"/>
</dbReference>
<organism evidence="4 5">
    <name type="scientific">Cetraspora pellucida</name>
    <dbReference type="NCBI Taxonomy" id="1433469"/>
    <lineage>
        <taxon>Eukaryota</taxon>
        <taxon>Fungi</taxon>
        <taxon>Fungi incertae sedis</taxon>
        <taxon>Mucoromycota</taxon>
        <taxon>Glomeromycotina</taxon>
        <taxon>Glomeromycetes</taxon>
        <taxon>Diversisporales</taxon>
        <taxon>Gigasporaceae</taxon>
        <taxon>Cetraspora</taxon>
    </lineage>
</organism>
<dbReference type="AlphaFoldDB" id="A0A9N9AQA0"/>
<proteinExistence type="inferred from homology"/>
<dbReference type="SUPFAM" id="SSF49764">
    <property type="entry name" value="HSP20-like chaperones"/>
    <property type="match status" value="1"/>
</dbReference>
<keyword evidence="5" id="KW-1185">Reference proteome</keyword>
<evidence type="ECO:0000313" key="5">
    <source>
        <dbReference type="Proteomes" id="UP000789759"/>
    </source>
</evidence>
<dbReference type="InterPro" id="IPR002068">
    <property type="entry name" value="A-crystallin/Hsp20_dom"/>
</dbReference>
<accession>A0A9N9AQA0</accession>
<dbReference type="OrthoDB" id="1431247at2759"/>
<evidence type="ECO:0000256" key="2">
    <source>
        <dbReference type="RuleBase" id="RU003616"/>
    </source>
</evidence>